<protein>
    <submittedName>
        <fullName evidence="2">Uncharacterized protein</fullName>
    </submittedName>
</protein>
<accession>D4DS75</accession>
<sequence length="83" mass="9496">MPSRIYPLTALPFKNIIRPSETHCICYGRQRTDAVPLSTLPASDLQPAAFKPIHPRLRQIHKQRPSENRFSGFQTASMYQNTT</sequence>
<proteinExistence type="predicted"/>
<reference evidence="2 3" key="1">
    <citation type="submission" date="2010-02" db="EMBL/GenBank/DDBJ databases">
        <authorList>
            <person name="Weinstock G."/>
            <person name="Sodergren E."/>
            <person name="Clifton S."/>
            <person name="Fulton L."/>
            <person name="Fulton B."/>
            <person name="Courtney L."/>
            <person name="Fronick C."/>
            <person name="Harrison M."/>
            <person name="Strong C."/>
            <person name="Farmer C."/>
            <person name="Delahaunty K."/>
            <person name="Markovic C."/>
            <person name="Hall O."/>
            <person name="Minx P."/>
            <person name="Tomlinson C."/>
            <person name="Mitreva M."/>
            <person name="Nelson J."/>
            <person name="Hou S."/>
            <person name="Wollam A."/>
            <person name="Pepin K.H."/>
            <person name="Johnson M."/>
            <person name="Bhonagiri V."/>
            <person name="Zhang X."/>
            <person name="Suruliraj S."/>
            <person name="Warren W."/>
            <person name="Chinwalla A."/>
            <person name="Mardis E.R."/>
            <person name="Wilson R.K."/>
        </authorList>
    </citation>
    <scope>NUCLEOTIDE SEQUENCE [LARGE SCALE GENOMIC DNA]</scope>
    <source>
        <strain evidence="2 3">ATCC 29315</strain>
    </source>
</reference>
<feature type="compositionally biased region" description="Polar residues" evidence="1">
    <location>
        <begin position="68"/>
        <end position="83"/>
    </location>
</feature>
<name>D4DS75_NEIEG</name>
<gene>
    <name evidence="2" type="ORF">NEIELOOT_01919</name>
</gene>
<evidence type="ECO:0000256" key="1">
    <source>
        <dbReference type="SAM" id="MobiDB-lite"/>
    </source>
</evidence>
<dbReference type="EMBL" id="ADBF01000184">
    <property type="protein sequence ID" value="EFE49329.1"/>
    <property type="molecule type" value="Genomic_DNA"/>
</dbReference>
<evidence type="ECO:0000313" key="3">
    <source>
        <dbReference type="Proteomes" id="UP000005536"/>
    </source>
</evidence>
<evidence type="ECO:0000313" key="2">
    <source>
        <dbReference type="EMBL" id="EFE49329.1"/>
    </source>
</evidence>
<organism evidence="2 3">
    <name type="scientific">Neisseria elongata subsp. glycolytica ATCC 29315</name>
    <dbReference type="NCBI Taxonomy" id="546263"/>
    <lineage>
        <taxon>Bacteria</taxon>
        <taxon>Pseudomonadati</taxon>
        <taxon>Pseudomonadota</taxon>
        <taxon>Betaproteobacteria</taxon>
        <taxon>Neisseriales</taxon>
        <taxon>Neisseriaceae</taxon>
        <taxon>Neisseria</taxon>
    </lineage>
</organism>
<dbReference type="AlphaFoldDB" id="D4DS75"/>
<feature type="region of interest" description="Disordered" evidence="1">
    <location>
        <begin position="63"/>
        <end position="83"/>
    </location>
</feature>
<comment type="caution">
    <text evidence="2">The sequence shown here is derived from an EMBL/GenBank/DDBJ whole genome shotgun (WGS) entry which is preliminary data.</text>
</comment>
<dbReference type="Proteomes" id="UP000005536">
    <property type="component" value="Unassembled WGS sequence"/>
</dbReference>